<reference evidence="1 2" key="1">
    <citation type="submission" date="2023-01" db="EMBL/GenBank/DDBJ databases">
        <title>Analysis of 21 Apiospora genomes using comparative genomics revels a genus with tremendous synthesis potential of carbohydrate active enzymes and secondary metabolites.</title>
        <authorList>
            <person name="Sorensen T."/>
        </authorList>
    </citation>
    <scope>NUCLEOTIDE SEQUENCE [LARGE SCALE GENOMIC DNA]</scope>
    <source>
        <strain evidence="1 2">CBS 135458</strain>
    </source>
</reference>
<organism evidence="1 2">
    <name type="scientific">Apiospora phragmitis</name>
    <dbReference type="NCBI Taxonomy" id="2905665"/>
    <lineage>
        <taxon>Eukaryota</taxon>
        <taxon>Fungi</taxon>
        <taxon>Dikarya</taxon>
        <taxon>Ascomycota</taxon>
        <taxon>Pezizomycotina</taxon>
        <taxon>Sordariomycetes</taxon>
        <taxon>Xylariomycetidae</taxon>
        <taxon>Amphisphaeriales</taxon>
        <taxon>Apiosporaceae</taxon>
        <taxon>Apiospora</taxon>
    </lineage>
</organism>
<dbReference type="GeneID" id="92099048"/>
<sequence length="312" mass="33712">MSSWNTFTAFGGKLGRSFVSPPLAPQCQVDYEATSSLFCRWLEDLRVSPEQHGIPSDRVADVISLLNTFFPKSVNDGGRFYATRMSTDSGAPLFMRKIVPITVHFGPKAIPLLIADAPNALGYIFTIANIPSDGASGFHDYLLPLAVFYAWTTYLAFLWPLSAAGAIQSPEEARVVTNVPMEITLLYLGPKAASGGAQGAPRFCLGAMWSGADPADAQGAGLREDDGHEMDRWRTAHMVQPLFSAGGMPPPGPSSRLVGPNLRRLLARRLNEYILGKKGNNSLDTPFLDPLFSGVLPKLPGMPDMPGLAQYI</sequence>
<dbReference type="EMBL" id="JAQQWL010000015">
    <property type="protein sequence ID" value="KAK8041569.1"/>
    <property type="molecule type" value="Genomic_DNA"/>
</dbReference>
<dbReference type="Proteomes" id="UP001480595">
    <property type="component" value="Unassembled WGS sequence"/>
</dbReference>
<proteinExistence type="predicted"/>
<name>A0ABR1T6T9_9PEZI</name>
<keyword evidence="2" id="KW-1185">Reference proteome</keyword>
<protein>
    <submittedName>
        <fullName evidence="1">Uncharacterized protein</fullName>
    </submittedName>
</protein>
<evidence type="ECO:0000313" key="1">
    <source>
        <dbReference type="EMBL" id="KAK8041569.1"/>
    </source>
</evidence>
<dbReference type="RefSeq" id="XP_066709114.1">
    <property type="nucleotide sequence ID" value="XM_066865985.1"/>
</dbReference>
<evidence type="ECO:0000313" key="2">
    <source>
        <dbReference type="Proteomes" id="UP001480595"/>
    </source>
</evidence>
<gene>
    <name evidence="1" type="ORF">PG994_014576</name>
</gene>
<accession>A0ABR1T6T9</accession>
<comment type="caution">
    <text evidence="1">The sequence shown here is derived from an EMBL/GenBank/DDBJ whole genome shotgun (WGS) entry which is preliminary data.</text>
</comment>